<sequence>MRANKIEQIIREHYAGVNPSMPTCDGFVCGDPDTDVTGVVTTFTVTADVLREAERKNANMIITHEPTFFIECQGAWTQTDAVFSELRRMVREGHFVIWRCHDMMHAAVPDDIYEGFTDAMDWRAYAQPAREKSGNLDQFEEDFFDYYDIPQTTLSRLAAEVKQKLGLQTVRCAGDPLRPCTRVGVLVGGGSLGFGRMPELPLRLLQKKSIDVLVCGEIMELLLGTYMADAAALGAPGGMIVLGHERSEEWGMRAMRSWLAKELSVPVTFVDAKEPFYYL</sequence>
<comment type="similarity">
    <text evidence="1">Belongs to the GTP cyclohydrolase I type 2/NIF3 family.</text>
</comment>
<dbReference type="AlphaFoldDB" id="A0A6I2U9U3"/>
<dbReference type="PANTHER" id="PTHR13799">
    <property type="entry name" value="NGG1 INTERACTING FACTOR 3"/>
    <property type="match status" value="1"/>
</dbReference>
<dbReference type="InterPro" id="IPR036069">
    <property type="entry name" value="DUF34/NIF3_sf"/>
</dbReference>
<accession>A0A6I2U9U3</accession>
<dbReference type="Pfam" id="PF01784">
    <property type="entry name" value="DUF34_NIF3"/>
    <property type="match status" value="1"/>
</dbReference>
<feature type="binding site" evidence="4">
    <location>
        <position position="244"/>
    </location>
    <ligand>
        <name>a divalent metal cation</name>
        <dbReference type="ChEBI" id="CHEBI:60240"/>
        <label>1</label>
    </ligand>
</feature>
<proteinExistence type="inferred from homology"/>
<evidence type="ECO:0000256" key="1">
    <source>
        <dbReference type="ARBA" id="ARBA00006964"/>
    </source>
</evidence>
<dbReference type="GO" id="GO:0005737">
    <property type="term" value="C:cytoplasm"/>
    <property type="evidence" value="ECO:0007669"/>
    <property type="project" value="TreeGrafter"/>
</dbReference>
<dbReference type="PANTHER" id="PTHR13799:SF14">
    <property type="entry name" value="GTP CYCLOHYDROLASE 1 TYPE 2 HOMOLOG"/>
    <property type="match status" value="1"/>
</dbReference>
<evidence type="ECO:0000256" key="3">
    <source>
        <dbReference type="ARBA" id="ARBA00022723"/>
    </source>
</evidence>
<dbReference type="InterPro" id="IPR002678">
    <property type="entry name" value="DUF34/NIF3"/>
</dbReference>
<keyword evidence="3 4" id="KW-0479">Metal-binding</keyword>
<name>A0A6I2U9U3_9FIRM</name>
<gene>
    <name evidence="5" type="ORF">FYJ76_13410</name>
</gene>
<comment type="caution">
    <text evidence="5">The sequence shown here is derived from an EMBL/GenBank/DDBJ whole genome shotgun (WGS) entry which is preliminary data.</text>
</comment>
<dbReference type="Gene3D" id="3.40.1390.30">
    <property type="entry name" value="NIF3 (NGG1p interacting factor 3)-like"/>
    <property type="match status" value="3"/>
</dbReference>
<feature type="binding site" evidence="4">
    <location>
        <position position="248"/>
    </location>
    <ligand>
        <name>a divalent metal cation</name>
        <dbReference type="ChEBI" id="CHEBI:60240"/>
        <label>1</label>
    </ligand>
</feature>
<dbReference type="EMBL" id="VUNJ01000016">
    <property type="protein sequence ID" value="MST92914.1"/>
    <property type="molecule type" value="Genomic_DNA"/>
</dbReference>
<evidence type="ECO:0000313" key="6">
    <source>
        <dbReference type="Proteomes" id="UP000431913"/>
    </source>
</evidence>
<evidence type="ECO:0000256" key="2">
    <source>
        <dbReference type="ARBA" id="ARBA00022112"/>
    </source>
</evidence>
<feature type="binding site" evidence="4">
    <location>
        <position position="64"/>
    </location>
    <ligand>
        <name>a divalent metal cation</name>
        <dbReference type="ChEBI" id="CHEBI:60240"/>
        <label>2</label>
    </ligand>
</feature>
<dbReference type="RefSeq" id="WP_154523470.1">
    <property type="nucleotide sequence ID" value="NZ_CATXDA010000002.1"/>
</dbReference>
<reference evidence="5 6" key="1">
    <citation type="submission" date="2019-08" db="EMBL/GenBank/DDBJ databases">
        <title>In-depth cultivation of the pig gut microbiome towards novel bacterial diversity and tailored functional studies.</title>
        <authorList>
            <person name="Wylensek D."/>
            <person name="Hitch T.C.A."/>
            <person name="Clavel T."/>
        </authorList>
    </citation>
    <scope>NUCLEOTIDE SEQUENCE [LARGE SCALE GENOMIC DNA]</scope>
    <source>
        <strain evidence="5 6">WCA3-601-WT-6J</strain>
    </source>
</reference>
<evidence type="ECO:0000256" key="4">
    <source>
        <dbReference type="PIRSR" id="PIRSR602678-1"/>
    </source>
</evidence>
<dbReference type="Proteomes" id="UP000431913">
    <property type="component" value="Unassembled WGS sequence"/>
</dbReference>
<evidence type="ECO:0000313" key="5">
    <source>
        <dbReference type="EMBL" id="MST92914.1"/>
    </source>
</evidence>
<protein>
    <recommendedName>
        <fullName evidence="2">GTP cyclohydrolase 1 type 2 homolog</fullName>
    </recommendedName>
</protein>
<organism evidence="5 6">
    <name type="scientific">Ruthenibacterium lactatiformans</name>
    <dbReference type="NCBI Taxonomy" id="1550024"/>
    <lineage>
        <taxon>Bacteria</taxon>
        <taxon>Bacillati</taxon>
        <taxon>Bacillota</taxon>
        <taxon>Clostridia</taxon>
        <taxon>Eubacteriales</taxon>
        <taxon>Oscillospiraceae</taxon>
        <taxon>Ruthenibacterium</taxon>
    </lineage>
</organism>
<dbReference type="SUPFAM" id="SSF102705">
    <property type="entry name" value="NIF3 (NGG1p interacting factor 3)-like"/>
    <property type="match status" value="1"/>
</dbReference>
<dbReference type="GO" id="GO:0046872">
    <property type="term" value="F:metal ion binding"/>
    <property type="evidence" value="ECO:0007669"/>
    <property type="project" value="UniProtKB-KW"/>
</dbReference>